<dbReference type="EMBL" id="CAMGYJ010000003">
    <property type="protein sequence ID" value="CAI0393090.1"/>
    <property type="molecule type" value="Genomic_DNA"/>
</dbReference>
<dbReference type="PANTHER" id="PTHR38360:SF1">
    <property type="entry name" value="F12P19.7"/>
    <property type="match status" value="1"/>
</dbReference>
<protein>
    <submittedName>
        <fullName evidence="1">Uncharacterized protein</fullName>
    </submittedName>
</protein>
<name>A0AAV0I611_9ROSI</name>
<reference evidence="1" key="1">
    <citation type="submission" date="2022-08" db="EMBL/GenBank/DDBJ databases">
        <authorList>
            <person name="Gutierrez-Valencia J."/>
        </authorList>
    </citation>
    <scope>NUCLEOTIDE SEQUENCE</scope>
</reference>
<sequence length="142" mass="15832">MWCRRWRMQLTSTSTTARPSKSSRMSLTPRATFSSRITRGWPLRGQSTAPKGSDLLWFLSQTSPLILTSSLLLGLLGLLKGITTNAVASACALKLYGEGQITILNKDAPEDLMQFAAHFVTNTDQQQTYCNLADFLPFYEDH</sequence>
<proteinExistence type="predicted"/>
<dbReference type="AlphaFoldDB" id="A0AAV0I611"/>
<evidence type="ECO:0000313" key="2">
    <source>
        <dbReference type="Proteomes" id="UP001154282"/>
    </source>
</evidence>
<dbReference type="PANTHER" id="PTHR38360">
    <property type="entry name" value="OS03G0120000 PROTEIN"/>
    <property type="match status" value="1"/>
</dbReference>
<feature type="non-terminal residue" evidence="1">
    <location>
        <position position="142"/>
    </location>
</feature>
<dbReference type="Proteomes" id="UP001154282">
    <property type="component" value="Unassembled WGS sequence"/>
</dbReference>
<keyword evidence="2" id="KW-1185">Reference proteome</keyword>
<accession>A0AAV0I611</accession>
<comment type="caution">
    <text evidence="1">The sequence shown here is derived from an EMBL/GenBank/DDBJ whole genome shotgun (WGS) entry which is preliminary data.</text>
</comment>
<evidence type="ECO:0000313" key="1">
    <source>
        <dbReference type="EMBL" id="CAI0393090.1"/>
    </source>
</evidence>
<gene>
    <name evidence="1" type="ORF">LITE_LOCUS7799</name>
</gene>
<organism evidence="1 2">
    <name type="scientific">Linum tenue</name>
    <dbReference type="NCBI Taxonomy" id="586396"/>
    <lineage>
        <taxon>Eukaryota</taxon>
        <taxon>Viridiplantae</taxon>
        <taxon>Streptophyta</taxon>
        <taxon>Embryophyta</taxon>
        <taxon>Tracheophyta</taxon>
        <taxon>Spermatophyta</taxon>
        <taxon>Magnoliopsida</taxon>
        <taxon>eudicotyledons</taxon>
        <taxon>Gunneridae</taxon>
        <taxon>Pentapetalae</taxon>
        <taxon>rosids</taxon>
        <taxon>fabids</taxon>
        <taxon>Malpighiales</taxon>
        <taxon>Linaceae</taxon>
        <taxon>Linum</taxon>
    </lineage>
</organism>